<feature type="compositionally biased region" description="Low complexity" evidence="9">
    <location>
        <begin position="228"/>
        <end position="248"/>
    </location>
</feature>
<protein>
    <recommendedName>
        <fullName evidence="11">Type II secretion system protein GspC N-terminal domain-containing protein</fullName>
    </recommendedName>
</protein>
<keyword evidence="8 10" id="KW-0472">Membrane</keyword>
<dbReference type="Proteomes" id="UP000292120">
    <property type="component" value="Unassembled WGS sequence"/>
</dbReference>
<keyword evidence="5 10" id="KW-0812">Transmembrane</keyword>
<keyword evidence="4" id="KW-0997">Cell inner membrane</keyword>
<evidence type="ECO:0000256" key="1">
    <source>
        <dbReference type="ARBA" id="ARBA00004533"/>
    </source>
</evidence>
<evidence type="ECO:0000256" key="4">
    <source>
        <dbReference type="ARBA" id="ARBA00022519"/>
    </source>
</evidence>
<evidence type="ECO:0000256" key="7">
    <source>
        <dbReference type="ARBA" id="ARBA00022989"/>
    </source>
</evidence>
<reference evidence="12 13" key="1">
    <citation type="submission" date="2019-02" db="EMBL/GenBank/DDBJ databases">
        <title>Aquabacterium sp. strain KMB7.</title>
        <authorList>
            <person name="Chen W.-M."/>
        </authorList>
    </citation>
    <scope>NUCLEOTIDE SEQUENCE [LARGE SCALE GENOMIC DNA]</scope>
    <source>
        <strain evidence="12 13">KMB7</strain>
    </source>
</reference>
<evidence type="ECO:0000259" key="11">
    <source>
        <dbReference type="Pfam" id="PF11356"/>
    </source>
</evidence>
<dbReference type="AlphaFoldDB" id="A0A4Q9GX16"/>
<keyword evidence="13" id="KW-1185">Reference proteome</keyword>
<dbReference type="EMBL" id="SIXI01000005">
    <property type="protein sequence ID" value="TBO29354.1"/>
    <property type="molecule type" value="Genomic_DNA"/>
</dbReference>
<keyword evidence="6" id="KW-0653">Protein transport</keyword>
<name>A0A4Q9GX16_9BURK</name>
<keyword evidence="2" id="KW-0813">Transport</keyword>
<accession>A0A4Q9GX16</accession>
<evidence type="ECO:0000313" key="12">
    <source>
        <dbReference type="EMBL" id="TBO29354.1"/>
    </source>
</evidence>
<sequence length="256" mass="26563">MPQFAPRTLQDLPQLFGTVLTPKFPCTHHNVLIMLSRFFALLIWAAVALSAAYWGLRWFGKGPGVPPGTTPAMVESALRGDVSRLLSGPVKTVADTTTPAPNALAGRVQLLGVVAPRQEDSRAGVALLTIDGKPARAYKVGQTVDGDLVIQKILQKQVQIGRADSPASLTLDLAGLPLASTGSLPAPTGLGGAPGYVQQPATAPVPPPELTPPGMAGSLEGSAPPPEAQEAPSRPRMMPPRLRRALPAGDVPPPSS</sequence>
<feature type="region of interest" description="Disordered" evidence="9">
    <location>
        <begin position="185"/>
        <end position="256"/>
    </location>
</feature>
<dbReference type="Pfam" id="PF11356">
    <property type="entry name" value="T2SSC"/>
    <property type="match status" value="1"/>
</dbReference>
<keyword evidence="7 10" id="KW-1133">Transmembrane helix</keyword>
<proteinExistence type="predicted"/>
<evidence type="ECO:0000256" key="6">
    <source>
        <dbReference type="ARBA" id="ARBA00022927"/>
    </source>
</evidence>
<comment type="subcellular location">
    <subcellularLocation>
        <location evidence="1">Cell inner membrane</location>
    </subcellularLocation>
</comment>
<evidence type="ECO:0000256" key="2">
    <source>
        <dbReference type="ARBA" id="ARBA00022448"/>
    </source>
</evidence>
<organism evidence="12 13">
    <name type="scientific">Aquabacterium lacunae</name>
    <dbReference type="NCBI Taxonomy" id="2528630"/>
    <lineage>
        <taxon>Bacteria</taxon>
        <taxon>Pseudomonadati</taxon>
        <taxon>Pseudomonadota</taxon>
        <taxon>Betaproteobacteria</taxon>
        <taxon>Burkholderiales</taxon>
        <taxon>Aquabacterium</taxon>
    </lineage>
</organism>
<dbReference type="InterPro" id="IPR024961">
    <property type="entry name" value="T2SS_GspC_N"/>
</dbReference>
<dbReference type="GO" id="GO:0015031">
    <property type="term" value="P:protein transport"/>
    <property type="evidence" value="ECO:0007669"/>
    <property type="project" value="UniProtKB-KW"/>
</dbReference>
<gene>
    <name evidence="12" type="ORF">EYS42_13175</name>
</gene>
<evidence type="ECO:0000256" key="5">
    <source>
        <dbReference type="ARBA" id="ARBA00022692"/>
    </source>
</evidence>
<evidence type="ECO:0000256" key="8">
    <source>
        <dbReference type="ARBA" id="ARBA00023136"/>
    </source>
</evidence>
<evidence type="ECO:0000256" key="3">
    <source>
        <dbReference type="ARBA" id="ARBA00022475"/>
    </source>
</evidence>
<dbReference type="OrthoDB" id="9154044at2"/>
<evidence type="ECO:0000313" key="13">
    <source>
        <dbReference type="Proteomes" id="UP000292120"/>
    </source>
</evidence>
<dbReference type="Gene3D" id="2.30.30.830">
    <property type="match status" value="1"/>
</dbReference>
<feature type="transmembrane region" description="Helical" evidence="10">
    <location>
        <begin position="38"/>
        <end position="56"/>
    </location>
</feature>
<feature type="domain" description="Type II secretion system protein GspC N-terminal" evidence="11">
    <location>
        <begin position="94"/>
        <end position="163"/>
    </location>
</feature>
<dbReference type="GO" id="GO:0005886">
    <property type="term" value="C:plasma membrane"/>
    <property type="evidence" value="ECO:0007669"/>
    <property type="project" value="UniProtKB-SubCell"/>
</dbReference>
<comment type="caution">
    <text evidence="12">The sequence shown here is derived from an EMBL/GenBank/DDBJ whole genome shotgun (WGS) entry which is preliminary data.</text>
</comment>
<keyword evidence="3" id="KW-1003">Cell membrane</keyword>
<evidence type="ECO:0000256" key="10">
    <source>
        <dbReference type="SAM" id="Phobius"/>
    </source>
</evidence>
<evidence type="ECO:0000256" key="9">
    <source>
        <dbReference type="SAM" id="MobiDB-lite"/>
    </source>
</evidence>